<accession>A0A6J6X1G5</accession>
<gene>
    <name evidence="2" type="ORF">UFOPK2975_00448</name>
</gene>
<feature type="domain" description="AB hydrolase-1" evidence="1">
    <location>
        <begin position="20"/>
        <end position="246"/>
    </location>
</feature>
<dbReference type="PANTHER" id="PTHR43433:SF5">
    <property type="entry name" value="AB HYDROLASE-1 DOMAIN-CONTAINING PROTEIN"/>
    <property type="match status" value="1"/>
</dbReference>
<dbReference type="SUPFAM" id="SSF53474">
    <property type="entry name" value="alpha/beta-Hydrolases"/>
    <property type="match status" value="1"/>
</dbReference>
<dbReference type="InterPro" id="IPR029058">
    <property type="entry name" value="AB_hydrolase_fold"/>
</dbReference>
<dbReference type="PANTHER" id="PTHR43433">
    <property type="entry name" value="HYDROLASE, ALPHA/BETA FOLD FAMILY PROTEIN"/>
    <property type="match status" value="1"/>
</dbReference>
<evidence type="ECO:0000313" key="2">
    <source>
        <dbReference type="EMBL" id="CAB4789274.1"/>
    </source>
</evidence>
<protein>
    <submittedName>
        <fullName evidence="2">Unannotated protein</fullName>
    </submittedName>
</protein>
<name>A0A6J6X1G5_9ZZZZ</name>
<dbReference type="PRINTS" id="PR00111">
    <property type="entry name" value="ABHYDROLASE"/>
</dbReference>
<proteinExistence type="predicted"/>
<reference evidence="2" key="1">
    <citation type="submission" date="2020-05" db="EMBL/GenBank/DDBJ databases">
        <authorList>
            <person name="Chiriac C."/>
            <person name="Salcher M."/>
            <person name="Ghai R."/>
            <person name="Kavagutti S V."/>
        </authorList>
    </citation>
    <scope>NUCLEOTIDE SEQUENCE</scope>
</reference>
<dbReference type="InterPro" id="IPR050471">
    <property type="entry name" value="AB_hydrolase"/>
</dbReference>
<dbReference type="Pfam" id="PF00561">
    <property type="entry name" value="Abhydrolase_1"/>
    <property type="match status" value="1"/>
</dbReference>
<dbReference type="AlphaFoldDB" id="A0A6J6X1G5"/>
<organism evidence="2">
    <name type="scientific">freshwater metagenome</name>
    <dbReference type="NCBI Taxonomy" id="449393"/>
    <lineage>
        <taxon>unclassified sequences</taxon>
        <taxon>metagenomes</taxon>
        <taxon>ecological metagenomes</taxon>
    </lineage>
</organism>
<dbReference type="Gene3D" id="3.40.50.1820">
    <property type="entry name" value="alpha/beta hydrolase"/>
    <property type="match status" value="1"/>
</dbReference>
<dbReference type="InterPro" id="IPR000073">
    <property type="entry name" value="AB_hydrolase_1"/>
</dbReference>
<evidence type="ECO:0000259" key="1">
    <source>
        <dbReference type="Pfam" id="PF00561"/>
    </source>
</evidence>
<sequence>MPVFERHSLSINYEIFGSGPRVLFFNGSGGSIEGSQLLINAFAKTFQVLVHDQRGLGKTSVPDGPYTMADYANDAAALLDHIGWQTTNVIGLSFGGMVAQEFGVTYPERIQRLVLMCTSGGGIAGSSYPLHQLAQLPTTERNKALRLLTDTRFTDEWLAEHPVDAEIMRFQEDRPDTQKTKLQILGERLQLEARMGHDVADRLHLISAPTLITAGRFDGIAPLANSQAIAERIAHSTLNVYEGGHPFLSQDRQAIRDIRTFLSQ</sequence>
<dbReference type="EMBL" id="CAFAAG010000021">
    <property type="protein sequence ID" value="CAB4789274.1"/>
    <property type="molecule type" value="Genomic_DNA"/>
</dbReference>